<dbReference type="AlphaFoldDB" id="A0AAV7MGK2"/>
<feature type="compositionally biased region" description="Basic and acidic residues" evidence="1">
    <location>
        <begin position="75"/>
        <end position="84"/>
    </location>
</feature>
<proteinExistence type="predicted"/>
<organism evidence="2 3">
    <name type="scientific">Pleurodeles waltl</name>
    <name type="common">Iberian ribbed newt</name>
    <dbReference type="NCBI Taxonomy" id="8319"/>
    <lineage>
        <taxon>Eukaryota</taxon>
        <taxon>Metazoa</taxon>
        <taxon>Chordata</taxon>
        <taxon>Craniata</taxon>
        <taxon>Vertebrata</taxon>
        <taxon>Euteleostomi</taxon>
        <taxon>Amphibia</taxon>
        <taxon>Batrachia</taxon>
        <taxon>Caudata</taxon>
        <taxon>Salamandroidea</taxon>
        <taxon>Salamandridae</taxon>
        <taxon>Pleurodelinae</taxon>
        <taxon>Pleurodeles</taxon>
    </lineage>
</organism>
<feature type="region of interest" description="Disordered" evidence="1">
    <location>
        <begin position="63"/>
        <end position="111"/>
    </location>
</feature>
<evidence type="ECO:0000313" key="2">
    <source>
        <dbReference type="EMBL" id="KAJ1101597.1"/>
    </source>
</evidence>
<evidence type="ECO:0000313" key="3">
    <source>
        <dbReference type="Proteomes" id="UP001066276"/>
    </source>
</evidence>
<sequence>MSGTHKAERQHEVGTFKAFTRLPGEALEPTVASPCARAGVVLGAGEGPTPRAHWHGARVRLEAAAEGPQRRHPARERQKREEWGRALVSQQNSSAQSGKQAAPPRHCPGSWLEFSLPRNRTELDTAANCRACVPIQKGTNQKDVPVMEGWAWCQLSAYQACKHCTTLDHI</sequence>
<name>A0AAV7MGK2_PLEWA</name>
<gene>
    <name evidence="2" type="ORF">NDU88_006663</name>
</gene>
<feature type="compositionally biased region" description="Polar residues" evidence="1">
    <location>
        <begin position="88"/>
        <end position="99"/>
    </location>
</feature>
<accession>A0AAV7MGK2</accession>
<protein>
    <submittedName>
        <fullName evidence="2">Uncharacterized protein</fullName>
    </submittedName>
</protein>
<keyword evidence="3" id="KW-1185">Reference proteome</keyword>
<dbReference type="EMBL" id="JANPWB010000014">
    <property type="protein sequence ID" value="KAJ1101597.1"/>
    <property type="molecule type" value="Genomic_DNA"/>
</dbReference>
<dbReference type="Proteomes" id="UP001066276">
    <property type="component" value="Chromosome 10"/>
</dbReference>
<comment type="caution">
    <text evidence="2">The sequence shown here is derived from an EMBL/GenBank/DDBJ whole genome shotgun (WGS) entry which is preliminary data.</text>
</comment>
<evidence type="ECO:0000256" key="1">
    <source>
        <dbReference type="SAM" id="MobiDB-lite"/>
    </source>
</evidence>
<reference evidence="2" key="1">
    <citation type="journal article" date="2022" name="bioRxiv">
        <title>Sequencing and chromosome-scale assembly of the giantPleurodeles waltlgenome.</title>
        <authorList>
            <person name="Brown T."/>
            <person name="Elewa A."/>
            <person name="Iarovenko S."/>
            <person name="Subramanian E."/>
            <person name="Araus A.J."/>
            <person name="Petzold A."/>
            <person name="Susuki M."/>
            <person name="Suzuki K.-i.T."/>
            <person name="Hayashi T."/>
            <person name="Toyoda A."/>
            <person name="Oliveira C."/>
            <person name="Osipova E."/>
            <person name="Leigh N.D."/>
            <person name="Simon A."/>
            <person name="Yun M.H."/>
        </authorList>
    </citation>
    <scope>NUCLEOTIDE SEQUENCE</scope>
    <source>
        <strain evidence="2">20211129_DDA</strain>
        <tissue evidence="2">Liver</tissue>
    </source>
</reference>